<dbReference type="EMBL" id="JAQQAF010000002">
    <property type="protein sequence ID" value="KAJ8506602.1"/>
    <property type="molecule type" value="Genomic_DNA"/>
</dbReference>
<organism evidence="1 2">
    <name type="scientific">Ensete ventricosum</name>
    <name type="common">Abyssinian banana</name>
    <name type="synonym">Musa ensete</name>
    <dbReference type="NCBI Taxonomy" id="4639"/>
    <lineage>
        <taxon>Eukaryota</taxon>
        <taxon>Viridiplantae</taxon>
        <taxon>Streptophyta</taxon>
        <taxon>Embryophyta</taxon>
        <taxon>Tracheophyta</taxon>
        <taxon>Spermatophyta</taxon>
        <taxon>Magnoliopsida</taxon>
        <taxon>Liliopsida</taxon>
        <taxon>Zingiberales</taxon>
        <taxon>Musaceae</taxon>
        <taxon>Ensete</taxon>
    </lineage>
</organism>
<name>A0AAV8QEI3_ENSVE</name>
<dbReference type="AlphaFoldDB" id="A0AAV8QEI3"/>
<comment type="caution">
    <text evidence="1">The sequence shown here is derived from an EMBL/GenBank/DDBJ whole genome shotgun (WGS) entry which is preliminary data.</text>
</comment>
<proteinExistence type="predicted"/>
<sequence length="99" mass="11281">MHGRDNSSFFFLLTPTVTSKGWKHKRSNNIMVEESHIRAPAGLPKYFASFKSNSRPTAKKKFLSVPCSRQIHMIKVLLLQLTPCKEKVKGFEGINMPHP</sequence>
<keyword evidence="2" id="KW-1185">Reference proteome</keyword>
<evidence type="ECO:0000313" key="1">
    <source>
        <dbReference type="EMBL" id="KAJ8506602.1"/>
    </source>
</evidence>
<protein>
    <submittedName>
        <fullName evidence="1">Uncharacterized protein</fullName>
    </submittedName>
</protein>
<gene>
    <name evidence="1" type="ORF">OPV22_007488</name>
</gene>
<evidence type="ECO:0000313" key="2">
    <source>
        <dbReference type="Proteomes" id="UP001222027"/>
    </source>
</evidence>
<dbReference type="Proteomes" id="UP001222027">
    <property type="component" value="Unassembled WGS sequence"/>
</dbReference>
<reference evidence="1 2" key="1">
    <citation type="submission" date="2022-12" db="EMBL/GenBank/DDBJ databases">
        <title>Chromosome-scale assembly of the Ensete ventricosum genome.</title>
        <authorList>
            <person name="Dussert Y."/>
            <person name="Stocks J."/>
            <person name="Wendawek A."/>
            <person name="Woldeyes F."/>
            <person name="Nichols R.A."/>
            <person name="Borrell J.S."/>
        </authorList>
    </citation>
    <scope>NUCLEOTIDE SEQUENCE [LARGE SCALE GENOMIC DNA]</scope>
    <source>
        <strain evidence="2">cv. Maze</strain>
        <tissue evidence="1">Seeds</tissue>
    </source>
</reference>
<accession>A0AAV8QEI3</accession>